<dbReference type="InterPro" id="IPR033897">
    <property type="entry name" value="SRF-like_MADS-box"/>
</dbReference>
<keyword evidence="2" id="KW-0805">Transcription regulation</keyword>
<organism evidence="7 8">
    <name type="scientific">Rehmannia glutinosa</name>
    <name type="common">Chinese foxglove</name>
    <dbReference type="NCBI Taxonomy" id="99300"/>
    <lineage>
        <taxon>Eukaryota</taxon>
        <taxon>Viridiplantae</taxon>
        <taxon>Streptophyta</taxon>
        <taxon>Embryophyta</taxon>
        <taxon>Tracheophyta</taxon>
        <taxon>Spermatophyta</taxon>
        <taxon>Magnoliopsida</taxon>
        <taxon>eudicotyledons</taxon>
        <taxon>Gunneridae</taxon>
        <taxon>Pentapetalae</taxon>
        <taxon>asterids</taxon>
        <taxon>lamiids</taxon>
        <taxon>Lamiales</taxon>
        <taxon>Orobanchaceae</taxon>
        <taxon>Rehmannieae</taxon>
        <taxon>Rehmannia</taxon>
    </lineage>
</organism>
<evidence type="ECO:0000313" key="8">
    <source>
        <dbReference type="Proteomes" id="UP001318860"/>
    </source>
</evidence>
<dbReference type="SMART" id="SM00432">
    <property type="entry name" value="MADS"/>
    <property type="match status" value="1"/>
</dbReference>
<dbReference type="InterPro" id="IPR002100">
    <property type="entry name" value="TF_MADSbox"/>
</dbReference>
<evidence type="ECO:0000256" key="1">
    <source>
        <dbReference type="ARBA" id="ARBA00004123"/>
    </source>
</evidence>
<sequence length="184" mass="21863">MYLHTLPISMTRKRIKREQVPNEKKRQVVFTKRVQSLINKANELSILCGVDVAMVVHKPTTNNEVLWPCPETFRERLQKFLDFPEFERAKKMVVHDKHLDNRLKEETKDAVKSHNKKDMRECQLLMNELVMKGKDFNEVDLVQLNKLQSFADDMLKKLGKRDEELNNEQQMQHLPIINPPHIFF</sequence>
<gene>
    <name evidence="7" type="ORF">DH2020_049488</name>
</gene>
<dbReference type="PRINTS" id="PR00404">
    <property type="entry name" value="MADSDOMAIN"/>
</dbReference>
<keyword evidence="5" id="KW-0539">Nucleus</keyword>
<comment type="caution">
    <text evidence="7">The sequence shown here is derived from an EMBL/GenBank/DDBJ whole genome shotgun (WGS) entry which is preliminary data.</text>
</comment>
<dbReference type="PANTHER" id="PTHR48019">
    <property type="entry name" value="SERUM RESPONSE FACTOR HOMOLOG"/>
    <property type="match status" value="1"/>
</dbReference>
<dbReference type="InterPro" id="IPR036879">
    <property type="entry name" value="TF_MADSbox_sf"/>
</dbReference>
<comment type="subcellular location">
    <subcellularLocation>
        <location evidence="1">Nucleus</location>
    </subcellularLocation>
</comment>
<name>A0ABR0U3R8_REHGL</name>
<dbReference type="Pfam" id="PF00319">
    <property type="entry name" value="SRF-TF"/>
    <property type="match status" value="1"/>
</dbReference>
<proteinExistence type="predicted"/>
<keyword evidence="3" id="KW-0238">DNA-binding</keyword>
<dbReference type="EMBL" id="JABTTQ020003483">
    <property type="protein sequence ID" value="KAK6116755.1"/>
    <property type="molecule type" value="Genomic_DNA"/>
</dbReference>
<reference evidence="7 8" key="1">
    <citation type="journal article" date="2021" name="Comput. Struct. Biotechnol. J.">
        <title>De novo genome assembly of the potent medicinal plant Rehmannia glutinosa using nanopore technology.</title>
        <authorList>
            <person name="Ma L."/>
            <person name="Dong C."/>
            <person name="Song C."/>
            <person name="Wang X."/>
            <person name="Zheng X."/>
            <person name="Niu Y."/>
            <person name="Chen S."/>
            <person name="Feng W."/>
        </authorList>
    </citation>
    <scope>NUCLEOTIDE SEQUENCE [LARGE SCALE GENOMIC DNA]</scope>
    <source>
        <strain evidence="7">DH-2019</strain>
    </source>
</reference>
<dbReference type="PROSITE" id="PS50066">
    <property type="entry name" value="MADS_BOX_2"/>
    <property type="match status" value="1"/>
</dbReference>
<evidence type="ECO:0000256" key="5">
    <source>
        <dbReference type="ARBA" id="ARBA00023242"/>
    </source>
</evidence>
<dbReference type="Gene3D" id="3.40.1810.10">
    <property type="entry name" value="Transcription factor, MADS-box"/>
    <property type="match status" value="1"/>
</dbReference>
<protein>
    <recommendedName>
        <fullName evidence="6">MADS-box domain-containing protein</fullName>
    </recommendedName>
</protein>
<keyword evidence="4" id="KW-0804">Transcription</keyword>
<evidence type="ECO:0000259" key="6">
    <source>
        <dbReference type="PROSITE" id="PS50066"/>
    </source>
</evidence>
<dbReference type="SUPFAM" id="SSF55455">
    <property type="entry name" value="SRF-like"/>
    <property type="match status" value="1"/>
</dbReference>
<evidence type="ECO:0000256" key="2">
    <source>
        <dbReference type="ARBA" id="ARBA00023015"/>
    </source>
</evidence>
<feature type="domain" description="MADS-box" evidence="6">
    <location>
        <begin position="10"/>
        <end position="56"/>
    </location>
</feature>
<evidence type="ECO:0000256" key="4">
    <source>
        <dbReference type="ARBA" id="ARBA00023163"/>
    </source>
</evidence>
<dbReference type="InterPro" id="IPR050142">
    <property type="entry name" value="MADS-box/MEF2_TF"/>
</dbReference>
<dbReference type="Proteomes" id="UP001318860">
    <property type="component" value="Unassembled WGS sequence"/>
</dbReference>
<keyword evidence="8" id="KW-1185">Reference proteome</keyword>
<evidence type="ECO:0000256" key="3">
    <source>
        <dbReference type="ARBA" id="ARBA00023125"/>
    </source>
</evidence>
<evidence type="ECO:0000313" key="7">
    <source>
        <dbReference type="EMBL" id="KAK6116755.1"/>
    </source>
</evidence>
<accession>A0ABR0U3R8</accession>
<dbReference type="CDD" id="cd00266">
    <property type="entry name" value="MADS_SRF_like"/>
    <property type="match status" value="1"/>
</dbReference>